<evidence type="ECO:0000256" key="2">
    <source>
        <dbReference type="ARBA" id="ARBA00012417"/>
    </source>
</evidence>
<keyword evidence="9 16" id="KW-0378">Hydrolase</keyword>
<dbReference type="InterPro" id="IPR012337">
    <property type="entry name" value="RNaseH-like_sf"/>
</dbReference>
<evidence type="ECO:0000259" key="17">
    <source>
        <dbReference type="SMART" id="SM00474"/>
    </source>
</evidence>
<dbReference type="NCBIfam" id="NF004397">
    <property type="entry name" value="PRK05755.1"/>
    <property type="match status" value="1"/>
</dbReference>
<organism evidence="20 21">
    <name type="scientific">Bernardetia litoralis (strain ATCC 23117 / DSM 6794 / NBRC 15988 / NCIMB 1366 / Fx l1 / Sio-4)</name>
    <name type="common">Flexibacter litoralis</name>
    <dbReference type="NCBI Taxonomy" id="880071"/>
    <lineage>
        <taxon>Bacteria</taxon>
        <taxon>Pseudomonadati</taxon>
        <taxon>Bacteroidota</taxon>
        <taxon>Cytophagia</taxon>
        <taxon>Cytophagales</taxon>
        <taxon>Bernardetiaceae</taxon>
        <taxon>Bernardetia</taxon>
    </lineage>
</organism>
<keyword evidence="13 16" id="KW-0234">DNA repair</keyword>
<evidence type="ECO:0000256" key="6">
    <source>
        <dbReference type="ARBA" id="ARBA00022705"/>
    </source>
</evidence>
<dbReference type="GO" id="GO:0003677">
    <property type="term" value="F:DNA binding"/>
    <property type="evidence" value="ECO:0007669"/>
    <property type="project" value="UniProtKB-UniRule"/>
</dbReference>
<dbReference type="InterPro" id="IPR001098">
    <property type="entry name" value="DNA-dir_DNA_pol_A_palm_dom"/>
</dbReference>
<dbReference type="PATRIC" id="fig|880071.3.peg.3791"/>
<keyword evidence="10 16" id="KW-0269">Exonuclease</keyword>
<evidence type="ECO:0000256" key="7">
    <source>
        <dbReference type="ARBA" id="ARBA00022722"/>
    </source>
</evidence>
<gene>
    <name evidence="16" type="primary">polA</name>
    <name evidence="20" type="ordered locus">Fleli_3785</name>
</gene>
<sequence>MLSTPNAPKKLFLLDAMALIYRAHFAFSKNPRVTSTGIDTGAILGFTNAIWDVLQNEKPTHIGIAFDTSKPTFRHEQFEAYKAHREKQPEAITLSKPFINRLLEGLNIPILKMDGFEADDIVGTLAKKAAREGFEVYMVTIDKDYAQLVEEKIFFYKVAYAGRNPAAIWGIKEVCERWDLKNPMQLTDILGLQGDAADNIPGIPGIGEKTAIKLLKLYDSVEGIIENVDKLKGKQKENVTNFAAQGILSKELATIKIDVPIEFDAKALEYDDVKNITSKNKETLSTLFDELEFRTLKRKILNEESTKSFSPKAKIGSSSLSKTISENKKATTDQMDLFGSPISNQKPTEKEKAALAKLSNTLGGKEFEKLGNTVNAIFEDVETSQSTENLQPKLDTLFTIKHDYHLIDTKSKREHLLEFLLLQDEICIDTETDNLNVMEANIVGFSVAYKEFEAFYIPVLGSEEEQKNILNEFRSVLENPKILKIGQNIKYDYQIFYKYGIELKGQFFDTMLAHYVLEPELRHNMDYLAQTILDYQTISYSEIVGTGKKIKTMADFEPKEILNYAAEDADITLRLKNKLSFELEKEENKGLKSVFYDIEIPLVSVLAKIEMNGMNIDTKALAEFSIELGKDVEVVEKEIYQIAGEEFNIASPKQLGEILFDEEKLNLSPKPKLTAKSKQYKTDESILVKLASKYPIAAKIVDYRQLQKLKSTYVDALPLLLSSKDNKVHTSFNQAVTSTGRLSSTNPNLQNIPIRTERGREVRKAFIPSDENHVLLAVDYSQIELRLMASFAEDPTMIEAFKNNRDIHTATAAKIFKVTIEDVTPEMRRSAKTANFGIIYGVSAMGLGQRLNIKTTEAKKLIDSYFAEFSSIKNYMDKIINEARDNESVQTLLGRKRPLRDINSRNMTQRGFAERNAVNMPIQGTAADIIKLAMVKVQEYLEENNLKTTMVLQVHDELVFDVPKAELEIVKPKIMEIMSKTYQIDVPLDVEAGIGQNWLEAH</sequence>
<dbReference type="Gene3D" id="3.30.70.370">
    <property type="match status" value="1"/>
</dbReference>
<protein>
    <recommendedName>
        <fullName evidence="3 15">DNA polymerase I</fullName>
        <ecNumber evidence="2 15">2.7.7.7</ecNumber>
    </recommendedName>
</protein>
<dbReference type="InterPro" id="IPR043502">
    <property type="entry name" value="DNA/RNA_pol_sf"/>
</dbReference>
<dbReference type="InterPro" id="IPR002562">
    <property type="entry name" value="3'-5'_exonuclease_dom"/>
</dbReference>
<dbReference type="EC" id="2.7.7.7" evidence="2 15"/>
<dbReference type="SMART" id="SM00482">
    <property type="entry name" value="POLAc"/>
    <property type="match status" value="1"/>
</dbReference>
<dbReference type="RefSeq" id="WP_014799520.1">
    <property type="nucleotide sequence ID" value="NC_018018.1"/>
</dbReference>
<evidence type="ECO:0000256" key="5">
    <source>
        <dbReference type="ARBA" id="ARBA00022695"/>
    </source>
</evidence>
<comment type="function">
    <text evidence="16">In addition to polymerase activity, this DNA polymerase exhibits 3'-5' and 5'-3' exonuclease activity.</text>
</comment>
<dbReference type="GO" id="GO:0006261">
    <property type="term" value="P:DNA-templated DNA replication"/>
    <property type="evidence" value="ECO:0007669"/>
    <property type="project" value="UniProtKB-UniRule"/>
</dbReference>
<keyword evidence="6 16" id="KW-0235">DNA replication</keyword>
<dbReference type="SMART" id="SM00279">
    <property type="entry name" value="HhH2"/>
    <property type="match status" value="1"/>
</dbReference>
<dbReference type="CDD" id="cd09898">
    <property type="entry name" value="H3TH_53EXO"/>
    <property type="match status" value="1"/>
</dbReference>
<dbReference type="OrthoDB" id="9806424at2"/>
<dbReference type="SUPFAM" id="SSF47807">
    <property type="entry name" value="5' to 3' exonuclease, C-terminal subdomain"/>
    <property type="match status" value="1"/>
</dbReference>
<dbReference type="Proteomes" id="UP000006054">
    <property type="component" value="Chromosome"/>
</dbReference>
<evidence type="ECO:0000256" key="16">
    <source>
        <dbReference type="RuleBase" id="RU004460"/>
    </source>
</evidence>
<dbReference type="Pfam" id="PF01612">
    <property type="entry name" value="DNA_pol_A_exo1"/>
    <property type="match status" value="1"/>
</dbReference>
<dbReference type="InterPro" id="IPR002421">
    <property type="entry name" value="5-3_exonuclease"/>
</dbReference>
<dbReference type="GO" id="GO:0006302">
    <property type="term" value="P:double-strand break repair"/>
    <property type="evidence" value="ECO:0007669"/>
    <property type="project" value="TreeGrafter"/>
</dbReference>
<dbReference type="GO" id="GO:0003887">
    <property type="term" value="F:DNA-directed DNA polymerase activity"/>
    <property type="evidence" value="ECO:0007669"/>
    <property type="project" value="UniProtKB-UniRule"/>
</dbReference>
<evidence type="ECO:0000259" key="19">
    <source>
        <dbReference type="SMART" id="SM00482"/>
    </source>
</evidence>
<dbReference type="KEGG" id="fli:Fleli_3785"/>
<evidence type="ECO:0000256" key="8">
    <source>
        <dbReference type="ARBA" id="ARBA00022763"/>
    </source>
</evidence>
<name>I4AQ61_BERLS</name>
<dbReference type="SUPFAM" id="SSF88723">
    <property type="entry name" value="PIN domain-like"/>
    <property type="match status" value="1"/>
</dbReference>
<dbReference type="eggNOG" id="COG0258">
    <property type="taxonomic scope" value="Bacteria"/>
</dbReference>
<dbReference type="SUPFAM" id="SSF56672">
    <property type="entry name" value="DNA/RNA polymerases"/>
    <property type="match status" value="1"/>
</dbReference>
<dbReference type="NCBIfam" id="TIGR00593">
    <property type="entry name" value="pola"/>
    <property type="match status" value="1"/>
</dbReference>
<dbReference type="InterPro" id="IPR008918">
    <property type="entry name" value="HhH2"/>
</dbReference>
<evidence type="ECO:0000256" key="4">
    <source>
        <dbReference type="ARBA" id="ARBA00022679"/>
    </source>
</evidence>
<dbReference type="GO" id="GO:0008408">
    <property type="term" value="F:3'-5' exonuclease activity"/>
    <property type="evidence" value="ECO:0007669"/>
    <property type="project" value="UniProtKB-UniRule"/>
</dbReference>
<evidence type="ECO:0000313" key="21">
    <source>
        <dbReference type="Proteomes" id="UP000006054"/>
    </source>
</evidence>
<evidence type="ECO:0000313" key="20">
    <source>
        <dbReference type="EMBL" id="AFM06096.1"/>
    </source>
</evidence>
<evidence type="ECO:0000256" key="9">
    <source>
        <dbReference type="ARBA" id="ARBA00022801"/>
    </source>
</evidence>
<evidence type="ECO:0000256" key="3">
    <source>
        <dbReference type="ARBA" id="ARBA00020311"/>
    </source>
</evidence>
<dbReference type="Pfam" id="PF00476">
    <property type="entry name" value="DNA_pol_A"/>
    <property type="match status" value="1"/>
</dbReference>
<evidence type="ECO:0000256" key="1">
    <source>
        <dbReference type="ARBA" id="ARBA00007705"/>
    </source>
</evidence>
<keyword evidence="21" id="KW-1185">Reference proteome</keyword>
<dbReference type="GO" id="GO:0008409">
    <property type="term" value="F:5'-3' exonuclease activity"/>
    <property type="evidence" value="ECO:0007669"/>
    <property type="project" value="UniProtKB-UniRule"/>
</dbReference>
<dbReference type="Gene3D" id="3.30.420.10">
    <property type="entry name" value="Ribonuclease H-like superfamily/Ribonuclease H"/>
    <property type="match status" value="1"/>
</dbReference>
<dbReference type="PROSITE" id="PS00447">
    <property type="entry name" value="DNA_POLYMERASE_A"/>
    <property type="match status" value="1"/>
</dbReference>
<evidence type="ECO:0000259" key="18">
    <source>
        <dbReference type="SMART" id="SM00475"/>
    </source>
</evidence>
<keyword evidence="8 16" id="KW-0227">DNA damage</keyword>
<keyword evidence="7" id="KW-0540">Nuclease</keyword>
<dbReference type="PRINTS" id="PR00868">
    <property type="entry name" value="DNAPOLI"/>
</dbReference>
<dbReference type="InterPro" id="IPR020045">
    <property type="entry name" value="DNA_polI_H3TH"/>
</dbReference>
<keyword evidence="12 16" id="KW-0238">DNA-binding</keyword>
<keyword evidence="5 16" id="KW-0548">Nucleotidyltransferase</keyword>
<dbReference type="AlphaFoldDB" id="I4AQ61"/>
<dbReference type="FunFam" id="1.20.1060.10:FF:000001">
    <property type="entry name" value="DNA polymerase I"/>
    <property type="match status" value="1"/>
</dbReference>
<dbReference type="EMBL" id="CP003345">
    <property type="protein sequence ID" value="AFM06096.1"/>
    <property type="molecule type" value="Genomic_DNA"/>
</dbReference>
<dbReference type="SUPFAM" id="SSF53098">
    <property type="entry name" value="Ribonuclease H-like"/>
    <property type="match status" value="1"/>
</dbReference>
<dbReference type="InterPro" id="IPR002298">
    <property type="entry name" value="DNA_polymerase_A"/>
</dbReference>
<accession>I4AQ61</accession>
<feature type="domain" description="5'-3' exonuclease" evidence="18">
    <location>
        <begin position="9"/>
        <end position="271"/>
    </location>
</feature>
<comment type="similarity">
    <text evidence="1 16">Belongs to the DNA polymerase type-A family.</text>
</comment>
<feature type="domain" description="DNA-directed DNA polymerase family A palm" evidence="19">
    <location>
        <begin position="759"/>
        <end position="966"/>
    </location>
</feature>
<reference evidence="21" key="1">
    <citation type="submission" date="2012-06" db="EMBL/GenBank/DDBJ databases">
        <title>The complete genome of Flexibacter litoralis DSM 6794.</title>
        <authorList>
            <person name="Lucas S."/>
            <person name="Copeland A."/>
            <person name="Lapidus A."/>
            <person name="Glavina del Rio T."/>
            <person name="Dalin E."/>
            <person name="Tice H."/>
            <person name="Bruce D."/>
            <person name="Goodwin L."/>
            <person name="Pitluck S."/>
            <person name="Peters L."/>
            <person name="Ovchinnikova G."/>
            <person name="Lu M."/>
            <person name="Kyrpides N."/>
            <person name="Mavromatis K."/>
            <person name="Ivanova N."/>
            <person name="Brettin T."/>
            <person name="Detter J.C."/>
            <person name="Han C."/>
            <person name="Larimer F."/>
            <person name="Land M."/>
            <person name="Hauser L."/>
            <person name="Markowitz V."/>
            <person name="Cheng J.-F."/>
            <person name="Hugenholtz P."/>
            <person name="Woyke T."/>
            <person name="Wu D."/>
            <person name="Spring S."/>
            <person name="Lang E."/>
            <person name="Kopitz M."/>
            <person name="Brambilla E."/>
            <person name="Klenk H.-P."/>
            <person name="Eisen J.A."/>
        </authorList>
    </citation>
    <scope>NUCLEOTIDE SEQUENCE [LARGE SCALE GENOMIC DNA]</scope>
    <source>
        <strain evidence="21">ATCC 23117 / DSM 6794 / NBRC 15988 / NCIMB 1366 / Sio-4</strain>
    </source>
</reference>
<evidence type="ECO:0000256" key="15">
    <source>
        <dbReference type="NCBIfam" id="TIGR00593"/>
    </source>
</evidence>
<evidence type="ECO:0000256" key="11">
    <source>
        <dbReference type="ARBA" id="ARBA00022932"/>
    </source>
</evidence>
<dbReference type="InterPro" id="IPR019760">
    <property type="entry name" value="DNA-dir_DNA_pol_A_CS"/>
</dbReference>
<evidence type="ECO:0000256" key="12">
    <source>
        <dbReference type="ARBA" id="ARBA00023125"/>
    </source>
</evidence>
<dbReference type="HOGENOM" id="CLU_004675_0_0_10"/>
<keyword evidence="4 16" id="KW-0808">Transferase</keyword>
<dbReference type="CDD" id="cd06139">
    <property type="entry name" value="DNA_polA_I_Ecoli_like_exo"/>
    <property type="match status" value="1"/>
</dbReference>
<evidence type="ECO:0000256" key="13">
    <source>
        <dbReference type="ARBA" id="ARBA00023204"/>
    </source>
</evidence>
<dbReference type="Gene3D" id="3.40.50.1010">
    <property type="entry name" value="5'-nuclease"/>
    <property type="match status" value="1"/>
</dbReference>
<dbReference type="InterPro" id="IPR036397">
    <property type="entry name" value="RNaseH_sf"/>
</dbReference>
<dbReference type="FunFam" id="1.10.150.20:FF:000003">
    <property type="entry name" value="DNA polymerase I"/>
    <property type="match status" value="1"/>
</dbReference>
<dbReference type="SMART" id="SM00475">
    <property type="entry name" value="53EXOc"/>
    <property type="match status" value="1"/>
</dbReference>
<dbReference type="PANTHER" id="PTHR10133:SF27">
    <property type="entry name" value="DNA POLYMERASE NU"/>
    <property type="match status" value="1"/>
</dbReference>
<feature type="domain" description="3'-5' exonuclease" evidence="17">
    <location>
        <begin position="404"/>
        <end position="584"/>
    </location>
</feature>
<keyword evidence="11 16" id="KW-0239">DNA-directed DNA polymerase</keyword>
<dbReference type="InterPro" id="IPR018320">
    <property type="entry name" value="DNA_polymerase_1"/>
</dbReference>
<evidence type="ECO:0000256" key="10">
    <source>
        <dbReference type="ARBA" id="ARBA00022839"/>
    </source>
</evidence>
<dbReference type="Pfam" id="PF01367">
    <property type="entry name" value="5_3_exonuc"/>
    <property type="match status" value="1"/>
</dbReference>
<dbReference type="Gene3D" id="1.20.1060.10">
    <property type="entry name" value="Taq DNA Polymerase, Chain T, domain 4"/>
    <property type="match status" value="1"/>
</dbReference>
<dbReference type="CDD" id="cd09859">
    <property type="entry name" value="PIN_53EXO"/>
    <property type="match status" value="1"/>
</dbReference>
<dbReference type="Gene3D" id="1.10.150.20">
    <property type="entry name" value="5' to 3' exonuclease, C-terminal subdomain"/>
    <property type="match status" value="2"/>
</dbReference>
<dbReference type="InterPro" id="IPR029060">
    <property type="entry name" value="PIN-like_dom_sf"/>
</dbReference>
<dbReference type="CDD" id="cd08637">
    <property type="entry name" value="DNA_pol_A_pol_I_C"/>
    <property type="match status" value="1"/>
</dbReference>
<dbReference type="eggNOG" id="COG0749">
    <property type="taxonomic scope" value="Bacteria"/>
</dbReference>
<dbReference type="FunFam" id="1.10.150.20:FF:000002">
    <property type="entry name" value="DNA polymerase I"/>
    <property type="match status" value="1"/>
</dbReference>
<dbReference type="SMART" id="SM00474">
    <property type="entry name" value="35EXOc"/>
    <property type="match status" value="1"/>
</dbReference>
<dbReference type="InterPro" id="IPR020046">
    <property type="entry name" value="5-3_exonucl_a-hlix_arch_N"/>
</dbReference>
<dbReference type="PANTHER" id="PTHR10133">
    <property type="entry name" value="DNA POLYMERASE I"/>
    <property type="match status" value="1"/>
</dbReference>
<evidence type="ECO:0000256" key="14">
    <source>
        <dbReference type="ARBA" id="ARBA00049244"/>
    </source>
</evidence>
<comment type="catalytic activity">
    <reaction evidence="14 16">
        <text>DNA(n) + a 2'-deoxyribonucleoside 5'-triphosphate = DNA(n+1) + diphosphate</text>
        <dbReference type="Rhea" id="RHEA:22508"/>
        <dbReference type="Rhea" id="RHEA-COMP:17339"/>
        <dbReference type="Rhea" id="RHEA-COMP:17340"/>
        <dbReference type="ChEBI" id="CHEBI:33019"/>
        <dbReference type="ChEBI" id="CHEBI:61560"/>
        <dbReference type="ChEBI" id="CHEBI:173112"/>
        <dbReference type="EC" id="2.7.7.7"/>
    </reaction>
</comment>
<dbReference type="STRING" id="880071.Fleli_3785"/>
<dbReference type="InterPro" id="IPR036279">
    <property type="entry name" value="5-3_exonuclease_C_sf"/>
</dbReference>
<proteinExistence type="inferred from homology"/>
<dbReference type="Pfam" id="PF02739">
    <property type="entry name" value="5_3_exonuc_N"/>
    <property type="match status" value="1"/>
</dbReference>